<dbReference type="eggNOG" id="ENOG5032T2D">
    <property type="taxonomic scope" value="Bacteria"/>
</dbReference>
<dbReference type="Proteomes" id="UP000030147">
    <property type="component" value="Unassembled WGS sequence"/>
</dbReference>
<name>A0A0A2TDS6_9BACI</name>
<protein>
    <submittedName>
        <fullName evidence="2">Uncharacterized protein</fullName>
    </submittedName>
</protein>
<accession>A0A0A2TDS6</accession>
<dbReference type="AlphaFoldDB" id="A0A0A2TDS6"/>
<evidence type="ECO:0000256" key="1">
    <source>
        <dbReference type="SAM" id="Phobius"/>
    </source>
</evidence>
<dbReference type="EMBL" id="AVBF01000035">
    <property type="protein sequence ID" value="KGP72231.1"/>
    <property type="molecule type" value="Genomic_DNA"/>
</dbReference>
<sequence length="207" mass="23272">MRESSWGKKKLFYWNILMIVCILFWVAASNVAAAPDPSEVETAKEEASLQVIGTVTSHHLVEDLSVEGEPKQKRKMKLSINEIIKNSSEIKNIQNVEVFYTYIPKWSANQYNGSGFLDVETGDVIEIWLDKTSGGWKSALGAATYEHKTYVNDRSEIISEPFAHRINRIINENILNGPYLSAIVLVFLVAVLFTIGLVARKKKHTAS</sequence>
<feature type="transmembrane region" description="Helical" evidence="1">
    <location>
        <begin position="179"/>
        <end position="199"/>
    </location>
</feature>
<organism evidence="2 3">
    <name type="scientific">Pontibacillus yanchengensis Y32</name>
    <dbReference type="NCBI Taxonomy" id="1385514"/>
    <lineage>
        <taxon>Bacteria</taxon>
        <taxon>Bacillati</taxon>
        <taxon>Bacillota</taxon>
        <taxon>Bacilli</taxon>
        <taxon>Bacillales</taxon>
        <taxon>Bacillaceae</taxon>
        <taxon>Pontibacillus</taxon>
    </lineage>
</organism>
<proteinExistence type="predicted"/>
<reference evidence="2 3" key="1">
    <citation type="journal article" date="2015" name="Stand. Genomic Sci.">
        <title>High quality draft genome sequence of the moderately halophilic bacterium Pontibacillus yanchengensis Y32(T) and comparison among Pontibacillus genomes.</title>
        <authorList>
            <person name="Huang J."/>
            <person name="Qiao Z.X."/>
            <person name="Tang J.W."/>
            <person name="Wang G."/>
        </authorList>
    </citation>
    <scope>NUCLEOTIDE SEQUENCE [LARGE SCALE GENOMIC DNA]</scope>
    <source>
        <strain evidence="2 3">Y32</strain>
    </source>
</reference>
<comment type="caution">
    <text evidence="2">The sequence shown here is derived from an EMBL/GenBank/DDBJ whole genome shotgun (WGS) entry which is preliminary data.</text>
</comment>
<evidence type="ECO:0000313" key="2">
    <source>
        <dbReference type="EMBL" id="KGP72231.1"/>
    </source>
</evidence>
<evidence type="ECO:0000313" key="3">
    <source>
        <dbReference type="Proteomes" id="UP000030147"/>
    </source>
</evidence>
<keyword evidence="3" id="KW-1185">Reference proteome</keyword>
<keyword evidence="1" id="KW-0472">Membrane</keyword>
<keyword evidence="1" id="KW-0812">Transmembrane</keyword>
<gene>
    <name evidence="2" type="ORF">N782_08260</name>
</gene>
<keyword evidence="1" id="KW-1133">Transmembrane helix</keyword>